<dbReference type="PANTHER" id="PTHR45947:SF3">
    <property type="entry name" value="SULFOQUINOVOSYL TRANSFERASE SQD2"/>
    <property type="match status" value="1"/>
</dbReference>
<organism evidence="2 3">
    <name type="scientific">Novosphingobium lindaniclasticum LE124</name>
    <dbReference type="NCBI Taxonomy" id="1096930"/>
    <lineage>
        <taxon>Bacteria</taxon>
        <taxon>Pseudomonadati</taxon>
        <taxon>Pseudomonadota</taxon>
        <taxon>Alphaproteobacteria</taxon>
        <taxon>Sphingomonadales</taxon>
        <taxon>Sphingomonadaceae</taxon>
        <taxon>Novosphingobium</taxon>
    </lineage>
</organism>
<reference evidence="2 3" key="1">
    <citation type="journal article" date="2013" name="Genome Announc.">
        <title>Genome Sequence of Novosphingobium lindaniclasticum LE124T, Isolated from a Hexachlorocyclohexane Dumpsite.</title>
        <authorList>
            <person name="Saxena A."/>
            <person name="Nayyar N."/>
            <person name="Sangwan N."/>
            <person name="Kumari R."/>
            <person name="Khurana J.P."/>
            <person name="Lal R."/>
        </authorList>
    </citation>
    <scope>NUCLEOTIDE SEQUENCE [LARGE SCALE GENOMIC DNA]</scope>
    <source>
        <strain evidence="2 3">LE124</strain>
    </source>
</reference>
<dbReference type="Pfam" id="PF13439">
    <property type="entry name" value="Glyco_transf_4"/>
    <property type="match status" value="1"/>
</dbReference>
<feature type="domain" description="Glycosyltransferase subfamily 4-like N-terminal" evidence="1">
    <location>
        <begin position="22"/>
        <end position="194"/>
    </location>
</feature>
<dbReference type="PATRIC" id="fig|1096930.3.peg.766"/>
<name>T0J9S8_9SPHN</name>
<dbReference type="GO" id="GO:0016757">
    <property type="term" value="F:glycosyltransferase activity"/>
    <property type="evidence" value="ECO:0007669"/>
    <property type="project" value="TreeGrafter"/>
</dbReference>
<dbReference type="InterPro" id="IPR028098">
    <property type="entry name" value="Glyco_trans_4-like_N"/>
</dbReference>
<proteinExistence type="predicted"/>
<dbReference type="OrthoDB" id="9801573at2"/>
<accession>T0J9S8</accession>
<evidence type="ECO:0000259" key="1">
    <source>
        <dbReference type="Pfam" id="PF13439"/>
    </source>
</evidence>
<evidence type="ECO:0000313" key="2">
    <source>
        <dbReference type="EMBL" id="EQB18714.1"/>
    </source>
</evidence>
<dbReference type="Pfam" id="PF13692">
    <property type="entry name" value="Glyco_trans_1_4"/>
    <property type="match status" value="1"/>
</dbReference>
<gene>
    <name evidence="2" type="ORF">L284_03895</name>
</gene>
<dbReference type="PANTHER" id="PTHR45947">
    <property type="entry name" value="SULFOQUINOVOSYL TRANSFERASE SQD2"/>
    <property type="match status" value="1"/>
</dbReference>
<dbReference type="SUPFAM" id="SSF53756">
    <property type="entry name" value="UDP-Glycosyltransferase/glycogen phosphorylase"/>
    <property type="match status" value="1"/>
</dbReference>
<dbReference type="Gene3D" id="3.40.50.2000">
    <property type="entry name" value="Glycogen Phosphorylase B"/>
    <property type="match status" value="2"/>
</dbReference>
<protein>
    <recommendedName>
        <fullName evidence="1">Glycosyltransferase subfamily 4-like N-terminal domain-containing protein</fullName>
    </recommendedName>
</protein>
<dbReference type="Proteomes" id="UP000015527">
    <property type="component" value="Unassembled WGS sequence"/>
</dbReference>
<keyword evidence="3" id="KW-1185">Reference proteome</keyword>
<comment type="caution">
    <text evidence="2">The sequence shown here is derived from an EMBL/GenBank/DDBJ whole genome shotgun (WGS) entry which is preliminary data.</text>
</comment>
<evidence type="ECO:0000313" key="3">
    <source>
        <dbReference type="Proteomes" id="UP000015527"/>
    </source>
</evidence>
<dbReference type="InterPro" id="IPR050194">
    <property type="entry name" value="Glycosyltransferase_grp1"/>
</dbReference>
<dbReference type="AlphaFoldDB" id="T0J9S8"/>
<dbReference type="eggNOG" id="COG0438">
    <property type="taxonomic scope" value="Bacteria"/>
</dbReference>
<dbReference type="EMBL" id="ATHL01000034">
    <property type="protein sequence ID" value="EQB18714.1"/>
    <property type="molecule type" value="Genomic_DNA"/>
</dbReference>
<sequence>MTRVAPHFRRVALVHYWLVSMRGGERVLERLLDLFPHADIFTHVYVPERVSQKIRSANVRQTFIGTLPGARKHYQKYLPFMPMALEELDLRDYDLIISSESGPAKGVIANPDALHLCYCHSPMRYLWDHYHDYKSSAGNLGRLMMPSLFHRLRQWDVNSARRIDGILANSSFVQRRIRKTWGRDAAVVHPPVAVDSFRPSSQLSDRYLWVSQMTPYKRADIALEAFNRLGVPALMVGDGEMYKTIAAGAGRNVEVRKHLSFDELKQAYATAKALVFTPEEDFGIVPVEANASGRPVIAFGRGGVTDSIVDGQTGLFYRDQTVEALCDAIRRFEGWLPCFQPEVATANARRFAPEVFDSGIIDALKGLRASIGRVA</sequence>